<protein>
    <submittedName>
        <fullName evidence="1">Uncharacterized protein</fullName>
    </submittedName>
</protein>
<accession>A0A9P7U956</accession>
<sequence>PLYSYGGLILSGRAEDEVPGEARVQTHIRPKKGQVVAVAVVTKWIWTRPRRQRP</sequence>
<evidence type="ECO:0000313" key="2">
    <source>
        <dbReference type="Proteomes" id="UP000699042"/>
    </source>
</evidence>
<organism evidence="1 2">
    <name type="scientific">Colletotrichum scovillei</name>
    <dbReference type="NCBI Taxonomy" id="1209932"/>
    <lineage>
        <taxon>Eukaryota</taxon>
        <taxon>Fungi</taxon>
        <taxon>Dikarya</taxon>
        <taxon>Ascomycota</taxon>
        <taxon>Pezizomycotina</taxon>
        <taxon>Sordariomycetes</taxon>
        <taxon>Hypocreomycetidae</taxon>
        <taxon>Glomerellales</taxon>
        <taxon>Glomerellaceae</taxon>
        <taxon>Colletotrichum</taxon>
        <taxon>Colletotrichum acutatum species complex</taxon>
    </lineage>
</organism>
<dbReference type="AlphaFoldDB" id="A0A9P7U956"/>
<feature type="non-terminal residue" evidence="1">
    <location>
        <position position="54"/>
    </location>
</feature>
<name>A0A9P7U956_9PEZI</name>
<reference evidence="1" key="1">
    <citation type="submission" date="2021-05" db="EMBL/GenBank/DDBJ databases">
        <title>Comparative genomics of three Colletotrichum scovillei strains and genetic complementation revealed genes involved fungal growth and virulence on chili pepper.</title>
        <authorList>
            <person name="Hsieh D.-K."/>
            <person name="Chuang S.-C."/>
            <person name="Chen C.-Y."/>
            <person name="Chao Y.-T."/>
            <person name="Lu M.-Y.J."/>
            <person name="Lee M.-H."/>
            <person name="Shih M.-C."/>
        </authorList>
    </citation>
    <scope>NUCLEOTIDE SEQUENCE</scope>
    <source>
        <strain evidence="1">Coll-153</strain>
    </source>
</reference>
<evidence type="ECO:0000313" key="1">
    <source>
        <dbReference type="EMBL" id="KAG7045058.1"/>
    </source>
</evidence>
<gene>
    <name evidence="1" type="ORF">JMJ77_009146</name>
</gene>
<dbReference type="Proteomes" id="UP000699042">
    <property type="component" value="Unassembled WGS sequence"/>
</dbReference>
<comment type="caution">
    <text evidence="1">The sequence shown here is derived from an EMBL/GenBank/DDBJ whole genome shotgun (WGS) entry which is preliminary data.</text>
</comment>
<proteinExistence type="predicted"/>
<keyword evidence="2" id="KW-1185">Reference proteome</keyword>
<dbReference type="EMBL" id="JAESDN010000009">
    <property type="protein sequence ID" value="KAG7045058.1"/>
    <property type="molecule type" value="Genomic_DNA"/>
</dbReference>